<keyword evidence="7" id="KW-0418">Kinase</keyword>
<dbReference type="GO" id="GO:0004673">
    <property type="term" value="F:protein histidine kinase activity"/>
    <property type="evidence" value="ECO:0007669"/>
    <property type="project" value="UniProtKB-EC"/>
</dbReference>
<proteinExistence type="predicted"/>
<dbReference type="PANTHER" id="PTHR42878:SF7">
    <property type="entry name" value="SENSOR HISTIDINE KINASE GLRK"/>
    <property type="match status" value="1"/>
</dbReference>
<dbReference type="InterPro" id="IPR005467">
    <property type="entry name" value="His_kinase_dom"/>
</dbReference>
<keyword evidence="17" id="KW-1185">Reference proteome</keyword>
<dbReference type="GO" id="GO:0005524">
    <property type="term" value="F:ATP binding"/>
    <property type="evidence" value="ECO:0007669"/>
    <property type="project" value="UniProtKB-KW"/>
</dbReference>
<dbReference type="InterPro" id="IPR000014">
    <property type="entry name" value="PAS"/>
</dbReference>
<evidence type="ECO:0000313" key="16">
    <source>
        <dbReference type="EMBL" id="MBK1617025.1"/>
    </source>
</evidence>
<dbReference type="GO" id="GO:0016020">
    <property type="term" value="C:membrane"/>
    <property type="evidence" value="ECO:0007669"/>
    <property type="project" value="UniProtKB-SubCell"/>
</dbReference>
<evidence type="ECO:0000256" key="12">
    <source>
        <dbReference type="SAM" id="Coils"/>
    </source>
</evidence>
<dbReference type="InterPro" id="IPR050351">
    <property type="entry name" value="BphY/WalK/GraS-like"/>
</dbReference>
<dbReference type="InterPro" id="IPR036890">
    <property type="entry name" value="HATPase_C_sf"/>
</dbReference>
<evidence type="ECO:0000256" key="7">
    <source>
        <dbReference type="ARBA" id="ARBA00022777"/>
    </source>
</evidence>
<comment type="caution">
    <text evidence="16">The sequence shown here is derived from an EMBL/GenBank/DDBJ whole genome shotgun (WGS) entry which is preliminary data.</text>
</comment>
<dbReference type="EMBL" id="NRRY01000001">
    <property type="protein sequence ID" value="MBK1617025.1"/>
    <property type="molecule type" value="Genomic_DNA"/>
</dbReference>
<dbReference type="SUPFAM" id="SSF55785">
    <property type="entry name" value="PYP-like sensor domain (PAS domain)"/>
    <property type="match status" value="1"/>
</dbReference>
<dbReference type="PRINTS" id="PR00344">
    <property type="entry name" value="BCTRLSENSOR"/>
</dbReference>
<dbReference type="CDD" id="cd00075">
    <property type="entry name" value="HATPase"/>
    <property type="match status" value="1"/>
</dbReference>
<evidence type="ECO:0000256" key="14">
    <source>
        <dbReference type="SAM" id="SignalP"/>
    </source>
</evidence>
<gene>
    <name evidence="16" type="ORF">CKO42_00875</name>
</gene>
<dbReference type="Pfam" id="PF08448">
    <property type="entry name" value="PAS_4"/>
    <property type="match status" value="1"/>
</dbReference>
<reference evidence="16 17" key="1">
    <citation type="journal article" date="2020" name="Microorganisms">
        <title>Osmotic Adaptation and Compatible Solute Biosynthesis of Phototrophic Bacteria as Revealed from Genome Analyses.</title>
        <authorList>
            <person name="Imhoff J.F."/>
            <person name="Rahn T."/>
            <person name="Kunzel S."/>
            <person name="Keller A."/>
            <person name="Neulinger S.C."/>
        </authorList>
    </citation>
    <scope>NUCLEOTIDE SEQUENCE [LARGE SCALE GENOMIC DNA]</scope>
    <source>
        <strain evidence="16 17">DSM 25653</strain>
    </source>
</reference>
<sequence>MSKSSRRVLLFRLLTLLAVAWIQVWSPAHAEPAFSDVFRDHAATMLLVDPASGAIRDANAAAVRFYGYPRERLLAMRIQDISTLAPLRVNEEMERAESGERAHFVFRHRLASGEERKVAVWSSPLNIDGKIQLLSIISDLTVMREANDPFWHYQSGLEDKVDLQSSQIAAYVAERREQDRRTILVLFIGVMALLLLSAKLARDVRRRRQAEATAKQLLEKNAQANGALQRFTEVAAHHLQEPCRRMASYAGLIRRRLERGAQLDELEPLALTLETQAIRQRTLVRDMQLYLAAGQASAQQGVDDPAALTREFFANLADQHSQAPVTLSVAEMPRIPLDRQWLSYCLRCLLENAIEHADPEQPVEIQVFTRAAVGGLQLLVADNGPGIPAPYRERVFGVFEQLSPPILATRTGIGLAIVRRIMETVGGRAMAEETPGGGTTIVLDFTREDLSS</sequence>
<feature type="coiled-coil region" evidence="12">
    <location>
        <begin position="200"/>
        <end position="227"/>
    </location>
</feature>
<feature type="signal peptide" evidence="14">
    <location>
        <begin position="1"/>
        <end position="30"/>
    </location>
</feature>
<evidence type="ECO:0000256" key="13">
    <source>
        <dbReference type="SAM" id="Phobius"/>
    </source>
</evidence>
<dbReference type="SMART" id="SM00387">
    <property type="entry name" value="HATPase_c"/>
    <property type="match status" value="1"/>
</dbReference>
<feature type="transmembrane region" description="Helical" evidence="13">
    <location>
        <begin position="183"/>
        <end position="201"/>
    </location>
</feature>
<keyword evidence="6" id="KW-0547">Nucleotide-binding</keyword>
<dbReference type="PANTHER" id="PTHR42878">
    <property type="entry name" value="TWO-COMPONENT HISTIDINE KINASE"/>
    <property type="match status" value="1"/>
</dbReference>
<keyword evidence="10" id="KW-0902">Two-component regulatory system</keyword>
<keyword evidence="11 13" id="KW-0472">Membrane</keyword>
<feature type="chain" id="PRO_5040836387" description="histidine kinase" evidence="14">
    <location>
        <begin position="31"/>
        <end position="452"/>
    </location>
</feature>
<comment type="subcellular location">
    <subcellularLocation>
        <location evidence="2">Membrane</location>
        <topology evidence="2">Multi-pass membrane protein</topology>
    </subcellularLocation>
</comment>
<dbReference type="InterPro" id="IPR035965">
    <property type="entry name" value="PAS-like_dom_sf"/>
</dbReference>
<dbReference type="RefSeq" id="WP_200236751.1">
    <property type="nucleotide sequence ID" value="NZ_NRRY01000001.1"/>
</dbReference>
<comment type="catalytic activity">
    <reaction evidence="1">
        <text>ATP + protein L-histidine = ADP + protein N-phospho-L-histidine.</text>
        <dbReference type="EC" id="2.7.13.3"/>
    </reaction>
</comment>
<evidence type="ECO:0000256" key="8">
    <source>
        <dbReference type="ARBA" id="ARBA00022840"/>
    </source>
</evidence>
<dbReference type="SUPFAM" id="SSF55874">
    <property type="entry name" value="ATPase domain of HSP90 chaperone/DNA topoisomerase II/histidine kinase"/>
    <property type="match status" value="1"/>
</dbReference>
<evidence type="ECO:0000256" key="3">
    <source>
        <dbReference type="ARBA" id="ARBA00012438"/>
    </source>
</evidence>
<dbReference type="GO" id="GO:0000156">
    <property type="term" value="F:phosphorelay response regulator activity"/>
    <property type="evidence" value="ECO:0007669"/>
    <property type="project" value="TreeGrafter"/>
</dbReference>
<dbReference type="PROSITE" id="PS50109">
    <property type="entry name" value="HIS_KIN"/>
    <property type="match status" value="1"/>
</dbReference>
<evidence type="ECO:0000256" key="11">
    <source>
        <dbReference type="ARBA" id="ARBA00023136"/>
    </source>
</evidence>
<evidence type="ECO:0000256" key="2">
    <source>
        <dbReference type="ARBA" id="ARBA00004141"/>
    </source>
</evidence>
<dbReference type="NCBIfam" id="TIGR00229">
    <property type="entry name" value="sensory_box"/>
    <property type="match status" value="1"/>
</dbReference>
<keyword evidence="12" id="KW-0175">Coiled coil</keyword>
<feature type="domain" description="Histidine kinase" evidence="15">
    <location>
        <begin position="234"/>
        <end position="449"/>
    </location>
</feature>
<keyword evidence="9 13" id="KW-1133">Transmembrane helix</keyword>
<evidence type="ECO:0000256" key="4">
    <source>
        <dbReference type="ARBA" id="ARBA00022679"/>
    </source>
</evidence>
<dbReference type="InterPro" id="IPR013656">
    <property type="entry name" value="PAS_4"/>
</dbReference>
<evidence type="ECO:0000256" key="6">
    <source>
        <dbReference type="ARBA" id="ARBA00022741"/>
    </source>
</evidence>
<keyword evidence="4" id="KW-0808">Transferase</keyword>
<evidence type="ECO:0000313" key="17">
    <source>
        <dbReference type="Proteomes" id="UP001138768"/>
    </source>
</evidence>
<dbReference type="GO" id="GO:0030295">
    <property type="term" value="F:protein kinase activator activity"/>
    <property type="evidence" value="ECO:0007669"/>
    <property type="project" value="TreeGrafter"/>
</dbReference>
<dbReference type="InterPro" id="IPR003594">
    <property type="entry name" value="HATPase_dom"/>
</dbReference>
<dbReference type="AlphaFoldDB" id="A0A9X1B289"/>
<evidence type="ECO:0000256" key="5">
    <source>
        <dbReference type="ARBA" id="ARBA00022692"/>
    </source>
</evidence>
<keyword evidence="5 13" id="KW-0812">Transmembrane</keyword>
<dbReference type="GO" id="GO:0007234">
    <property type="term" value="P:osmosensory signaling via phosphorelay pathway"/>
    <property type="evidence" value="ECO:0007669"/>
    <property type="project" value="TreeGrafter"/>
</dbReference>
<dbReference type="InterPro" id="IPR004358">
    <property type="entry name" value="Sig_transdc_His_kin-like_C"/>
</dbReference>
<dbReference type="Gene3D" id="3.30.450.20">
    <property type="entry name" value="PAS domain"/>
    <property type="match status" value="1"/>
</dbReference>
<organism evidence="16 17">
    <name type="scientific">Lamprobacter modestohalophilus</name>
    <dbReference type="NCBI Taxonomy" id="1064514"/>
    <lineage>
        <taxon>Bacteria</taxon>
        <taxon>Pseudomonadati</taxon>
        <taxon>Pseudomonadota</taxon>
        <taxon>Gammaproteobacteria</taxon>
        <taxon>Chromatiales</taxon>
        <taxon>Chromatiaceae</taxon>
        <taxon>Lamprobacter</taxon>
    </lineage>
</organism>
<protein>
    <recommendedName>
        <fullName evidence="3">histidine kinase</fullName>
        <ecNumber evidence="3">2.7.13.3</ecNumber>
    </recommendedName>
</protein>
<name>A0A9X1B289_9GAMM</name>
<dbReference type="CDD" id="cd00130">
    <property type="entry name" value="PAS"/>
    <property type="match status" value="1"/>
</dbReference>
<dbReference type="Proteomes" id="UP001138768">
    <property type="component" value="Unassembled WGS sequence"/>
</dbReference>
<keyword evidence="8" id="KW-0067">ATP-binding</keyword>
<dbReference type="Pfam" id="PF02518">
    <property type="entry name" value="HATPase_c"/>
    <property type="match status" value="1"/>
</dbReference>
<dbReference type="EC" id="2.7.13.3" evidence="3"/>
<evidence type="ECO:0000256" key="1">
    <source>
        <dbReference type="ARBA" id="ARBA00000085"/>
    </source>
</evidence>
<dbReference type="Gene3D" id="3.30.565.10">
    <property type="entry name" value="Histidine kinase-like ATPase, C-terminal domain"/>
    <property type="match status" value="1"/>
</dbReference>
<evidence type="ECO:0000256" key="10">
    <source>
        <dbReference type="ARBA" id="ARBA00023012"/>
    </source>
</evidence>
<evidence type="ECO:0000256" key="9">
    <source>
        <dbReference type="ARBA" id="ARBA00022989"/>
    </source>
</evidence>
<keyword evidence="14" id="KW-0732">Signal</keyword>
<evidence type="ECO:0000259" key="15">
    <source>
        <dbReference type="PROSITE" id="PS50109"/>
    </source>
</evidence>
<accession>A0A9X1B289</accession>